<accession>F8FRG7</accession>
<keyword evidence="10" id="KW-0902">Two-component regulatory system</keyword>
<dbReference type="InterPro" id="IPR003660">
    <property type="entry name" value="HAMP_dom"/>
</dbReference>
<keyword evidence="7" id="KW-0547">Nucleotide-binding</keyword>
<name>F8FRG7_PAEMK</name>
<dbReference type="PATRIC" id="fig|1036673.3.peg.1755"/>
<dbReference type="HOGENOM" id="CLU_020473_6_1_9"/>
<dbReference type="Gene3D" id="3.30.450.20">
    <property type="entry name" value="PAS domain"/>
    <property type="match status" value="1"/>
</dbReference>
<keyword evidence="5" id="KW-0597">Phosphoprotein</keyword>
<dbReference type="PROSITE" id="PS50885">
    <property type="entry name" value="HAMP"/>
    <property type="match status" value="1"/>
</dbReference>
<evidence type="ECO:0000313" key="16">
    <source>
        <dbReference type="Proteomes" id="UP000006620"/>
    </source>
</evidence>
<gene>
    <name evidence="15" type="ordered locus">KNP414_01963</name>
</gene>
<evidence type="ECO:0000256" key="8">
    <source>
        <dbReference type="ARBA" id="ARBA00022777"/>
    </source>
</evidence>
<dbReference type="Proteomes" id="UP000006620">
    <property type="component" value="Chromosome"/>
</dbReference>
<evidence type="ECO:0000256" key="12">
    <source>
        <dbReference type="SAM" id="Phobius"/>
    </source>
</evidence>
<feature type="domain" description="HAMP" evidence="14">
    <location>
        <begin position="315"/>
        <end position="372"/>
    </location>
</feature>
<keyword evidence="12" id="KW-0812">Transmembrane</keyword>
<dbReference type="EC" id="2.7.13.3" evidence="3"/>
<dbReference type="InterPro" id="IPR050640">
    <property type="entry name" value="Bact_2-comp_sensor_kinase"/>
</dbReference>
<keyword evidence="11 12" id="KW-0472">Membrane</keyword>
<dbReference type="InterPro" id="IPR005467">
    <property type="entry name" value="His_kinase_dom"/>
</dbReference>
<evidence type="ECO:0000256" key="1">
    <source>
        <dbReference type="ARBA" id="ARBA00000085"/>
    </source>
</evidence>
<dbReference type="InterPro" id="IPR010559">
    <property type="entry name" value="Sig_transdc_His_kin_internal"/>
</dbReference>
<feature type="transmembrane region" description="Helical" evidence="12">
    <location>
        <begin position="295"/>
        <end position="314"/>
    </location>
</feature>
<dbReference type="Gene3D" id="3.30.565.10">
    <property type="entry name" value="Histidine kinase-like ATPase, C-terminal domain"/>
    <property type="match status" value="1"/>
</dbReference>
<dbReference type="RefSeq" id="WP_013915685.1">
    <property type="nucleotide sequence ID" value="NC_015690.1"/>
</dbReference>
<evidence type="ECO:0000256" key="6">
    <source>
        <dbReference type="ARBA" id="ARBA00022679"/>
    </source>
</evidence>
<dbReference type="SMART" id="SM00387">
    <property type="entry name" value="HATPase_c"/>
    <property type="match status" value="1"/>
</dbReference>
<dbReference type="InterPro" id="IPR003594">
    <property type="entry name" value="HATPase_dom"/>
</dbReference>
<organism evidence="15 16">
    <name type="scientific">Paenibacillus mucilaginosus (strain KNP414)</name>
    <dbReference type="NCBI Taxonomy" id="1036673"/>
    <lineage>
        <taxon>Bacteria</taxon>
        <taxon>Bacillati</taxon>
        <taxon>Bacillota</taxon>
        <taxon>Bacilli</taxon>
        <taxon>Bacillales</taxon>
        <taxon>Paenibacillaceae</taxon>
        <taxon>Paenibacillus</taxon>
    </lineage>
</organism>
<evidence type="ECO:0000256" key="2">
    <source>
        <dbReference type="ARBA" id="ARBA00004651"/>
    </source>
</evidence>
<dbReference type="EMBL" id="CP002869">
    <property type="protein sequence ID" value="AEI40524.1"/>
    <property type="molecule type" value="Genomic_DNA"/>
</dbReference>
<evidence type="ECO:0000256" key="9">
    <source>
        <dbReference type="ARBA" id="ARBA00022840"/>
    </source>
</evidence>
<evidence type="ECO:0000256" key="5">
    <source>
        <dbReference type="ARBA" id="ARBA00022553"/>
    </source>
</evidence>
<dbReference type="KEGG" id="pms:KNP414_01963"/>
<keyword evidence="12" id="KW-1133">Transmembrane helix</keyword>
<keyword evidence="6" id="KW-0808">Transferase</keyword>
<sequence length="597" mass="66216">MFFSLRSRLMTAFSILMIVPFALLAFTLSEQAEEIIQASVESSAAQTIDQFASHAVTLMTQIEDIGSQVMSSRTAQAWAALELDRDRSTAEAVLAKQALREYMSSYALNNSNGISITTYTESAGGMWTQDRTYQNSEWYRRYQTENLQWTAAHQDNDQGDLTLRNREVNSFVLPLVHLQSLRAAGIVKVNYPTALLRSAIGKIQFGETGKVFLLTGDGGSVLNQDLSGHTELLREALSKLKGTPAGQLGGVFSIEHEGVDYSIFFRKLPAADWTIVGEVPEEELYAQIKRTRRTILLVTLLLLVVAGSAAYRLSAGVTQPLSAMARAMKHVKLGEFAAALGQMQGQKTSGSEVGYVAGEFERMTQRLQYLIETEYETNLRRKSAEYKALLLQINPHFYNNTLEIITGLAAMKREDLVMDAAEALGKMMRYSLNLNSDLVRAGQELDYIRDYLLIQQLRHGDRLKLAVRDDVPSRQPYIAKFILQPLVENAVKYSLEKEGTAEVEISAGISGERLVLSVRDNGIGMKPELVRELQAEGESGDAVPILDSEGHSIGLRNVLSRCRLQYGQAFRLTLQSAPGKGTEIILNLPILRGEPHV</sequence>
<dbReference type="AlphaFoldDB" id="F8FRG7"/>
<evidence type="ECO:0000313" key="15">
    <source>
        <dbReference type="EMBL" id="AEI40524.1"/>
    </source>
</evidence>
<dbReference type="SUPFAM" id="SSF55874">
    <property type="entry name" value="ATPase domain of HSP90 chaperone/DNA topoisomerase II/histidine kinase"/>
    <property type="match status" value="1"/>
</dbReference>
<dbReference type="PROSITE" id="PS50109">
    <property type="entry name" value="HIS_KIN"/>
    <property type="match status" value="1"/>
</dbReference>
<keyword evidence="8 15" id="KW-0418">Kinase</keyword>
<dbReference type="InterPro" id="IPR036890">
    <property type="entry name" value="HATPase_C_sf"/>
</dbReference>
<proteinExistence type="predicted"/>
<dbReference type="GO" id="GO:0005524">
    <property type="term" value="F:ATP binding"/>
    <property type="evidence" value="ECO:0007669"/>
    <property type="project" value="UniProtKB-KW"/>
</dbReference>
<evidence type="ECO:0000256" key="3">
    <source>
        <dbReference type="ARBA" id="ARBA00012438"/>
    </source>
</evidence>
<reference evidence="16" key="1">
    <citation type="submission" date="2011-06" db="EMBL/GenBank/DDBJ databases">
        <title>Complete genome sequence of Paenibacillus mucilaginosus KNP414.</title>
        <authorList>
            <person name="Wang J."/>
            <person name="Hu S."/>
            <person name="Hu X."/>
            <person name="Zhang B."/>
            <person name="Dong D."/>
            <person name="Zhang S."/>
            <person name="Zhao K."/>
            <person name="Wu D."/>
        </authorList>
    </citation>
    <scope>NUCLEOTIDE SEQUENCE [LARGE SCALE GENOMIC DNA]</scope>
    <source>
        <strain evidence="16">KNP414</strain>
    </source>
</reference>
<dbReference type="Pfam" id="PF06580">
    <property type="entry name" value="His_kinase"/>
    <property type="match status" value="1"/>
</dbReference>
<protein>
    <recommendedName>
        <fullName evidence="3">histidine kinase</fullName>
        <ecNumber evidence="3">2.7.13.3</ecNumber>
    </recommendedName>
</protein>
<comment type="catalytic activity">
    <reaction evidence="1">
        <text>ATP + protein L-histidine = ADP + protein N-phospho-L-histidine.</text>
        <dbReference type="EC" id="2.7.13.3"/>
    </reaction>
</comment>
<dbReference type="PANTHER" id="PTHR34220:SF7">
    <property type="entry name" value="SENSOR HISTIDINE KINASE YPDA"/>
    <property type="match status" value="1"/>
</dbReference>
<feature type="domain" description="Histidine kinase" evidence="13">
    <location>
        <begin position="482"/>
        <end position="592"/>
    </location>
</feature>
<keyword evidence="9" id="KW-0067">ATP-binding</keyword>
<dbReference type="GO" id="GO:0005886">
    <property type="term" value="C:plasma membrane"/>
    <property type="evidence" value="ECO:0007669"/>
    <property type="project" value="UniProtKB-SubCell"/>
</dbReference>
<dbReference type="PANTHER" id="PTHR34220">
    <property type="entry name" value="SENSOR HISTIDINE KINASE YPDA"/>
    <property type="match status" value="1"/>
</dbReference>
<comment type="subcellular location">
    <subcellularLocation>
        <location evidence="2">Cell membrane</location>
        <topology evidence="2">Multi-pass membrane protein</topology>
    </subcellularLocation>
</comment>
<dbReference type="GO" id="GO:0000155">
    <property type="term" value="F:phosphorelay sensor kinase activity"/>
    <property type="evidence" value="ECO:0007669"/>
    <property type="project" value="InterPro"/>
</dbReference>
<dbReference type="CDD" id="cd12912">
    <property type="entry name" value="PDC2_MCP_like"/>
    <property type="match status" value="1"/>
</dbReference>
<evidence type="ECO:0000259" key="13">
    <source>
        <dbReference type="PROSITE" id="PS50109"/>
    </source>
</evidence>
<dbReference type="Pfam" id="PF02518">
    <property type="entry name" value="HATPase_c"/>
    <property type="match status" value="1"/>
</dbReference>
<dbReference type="Gene3D" id="6.10.340.10">
    <property type="match status" value="1"/>
</dbReference>
<reference evidence="15 16" key="2">
    <citation type="journal article" date="2013" name="Genome Announc.">
        <title>Genome Sequence of Growth-Improving Paenibacillus mucilaginosus Strain KNP414.</title>
        <authorList>
            <person name="Lu J.J."/>
            <person name="Wang J.F."/>
            <person name="Hu X.F."/>
        </authorList>
    </citation>
    <scope>NUCLEOTIDE SEQUENCE [LARGE SCALE GENOMIC DNA]</scope>
    <source>
        <strain evidence="15 16">KNP414</strain>
    </source>
</reference>
<evidence type="ECO:0000256" key="4">
    <source>
        <dbReference type="ARBA" id="ARBA00022475"/>
    </source>
</evidence>
<evidence type="ECO:0000259" key="14">
    <source>
        <dbReference type="PROSITE" id="PS50885"/>
    </source>
</evidence>
<evidence type="ECO:0000256" key="7">
    <source>
        <dbReference type="ARBA" id="ARBA00022741"/>
    </source>
</evidence>
<evidence type="ECO:0000256" key="10">
    <source>
        <dbReference type="ARBA" id="ARBA00023012"/>
    </source>
</evidence>
<keyword evidence="4" id="KW-1003">Cell membrane</keyword>
<evidence type="ECO:0000256" key="11">
    <source>
        <dbReference type="ARBA" id="ARBA00023136"/>
    </source>
</evidence>